<dbReference type="NCBIfam" id="TIGR01353">
    <property type="entry name" value="dGTP_triPase"/>
    <property type="match status" value="1"/>
</dbReference>
<organism evidence="4 5">
    <name type="scientific">Rubidibacter lacunae KORDI 51-2</name>
    <dbReference type="NCBI Taxonomy" id="582515"/>
    <lineage>
        <taxon>Bacteria</taxon>
        <taxon>Bacillati</taxon>
        <taxon>Cyanobacteriota</taxon>
        <taxon>Cyanophyceae</taxon>
        <taxon>Oscillatoriophycideae</taxon>
        <taxon>Chroococcales</taxon>
        <taxon>Aphanothecaceae</taxon>
        <taxon>Rubidibacter</taxon>
    </lineage>
</organism>
<dbReference type="STRING" id="582515.KR51_00035070"/>
<dbReference type="GO" id="GO:0008832">
    <property type="term" value="F:dGTPase activity"/>
    <property type="evidence" value="ECO:0007669"/>
    <property type="project" value="TreeGrafter"/>
</dbReference>
<dbReference type="Pfam" id="PF13286">
    <property type="entry name" value="HD_assoc"/>
    <property type="match status" value="1"/>
</dbReference>
<gene>
    <name evidence="4" type="ORF">KR51_00035070</name>
</gene>
<dbReference type="InterPro" id="IPR003607">
    <property type="entry name" value="HD/PDEase_dom"/>
</dbReference>
<dbReference type="InterPro" id="IPR026875">
    <property type="entry name" value="PHydrolase_assoc_dom"/>
</dbReference>
<sequence>MPTVPTVTILTDYNWDGDRETARRYPEPAPDPVDRRSPYEHDRARIIHSVAFRRLQGKTQIFAPGQAEFLRTRVTHSIEVAQIGRSLAAIAGVPDSLVEAACLAHDLGLPPFGHAGEETLDRLMQSYGGFEGNAQTLRVIARLEEKSRTYPGLNLCRSTLLGVLKYPYRRNPHRNKFLYDEDLDDYADWLFAGTDAEPIATDSKKVLPRSLVCQLMDWADDVAYSVHDMEDGLNSGFLLPSLPLRCIVDLTWQRLQSYYPSGLCCLDRDRVGEILQELRDRLEQPDSTIREVMRYYINRFVTSIAVIATRKRPRSLFDFRLEIPEAVRHECEAFKLLTLEFIICDERTSTLARKGREILTRLFHILFENASPCAGELRYVLFPRAVRPTLAAVADDEAIRARLVCDRLAGLTDGQALRLYNRLLESTGSSPFEPV</sequence>
<comment type="caution">
    <text evidence="4">The sequence shown here is derived from an EMBL/GenBank/DDBJ whole genome shotgun (WGS) entry which is preliminary data.</text>
</comment>
<keyword evidence="5" id="KW-1185">Reference proteome</keyword>
<dbReference type="InParanoid" id="U5DHG4"/>
<dbReference type="CDD" id="cd00077">
    <property type="entry name" value="HDc"/>
    <property type="match status" value="1"/>
</dbReference>
<evidence type="ECO:0000256" key="2">
    <source>
        <dbReference type="HAMAP-Rule" id="MF_01212"/>
    </source>
</evidence>
<feature type="domain" description="HD" evidence="3">
    <location>
        <begin position="73"/>
        <end position="225"/>
    </location>
</feature>
<dbReference type="SUPFAM" id="SSF109604">
    <property type="entry name" value="HD-domain/PDEase-like"/>
    <property type="match status" value="1"/>
</dbReference>
<dbReference type="Gene3D" id="1.10.3210.10">
    <property type="entry name" value="Hypothetical protein af1432"/>
    <property type="match status" value="1"/>
</dbReference>
<dbReference type="PATRIC" id="fig|582515.4.peg.3939"/>
<evidence type="ECO:0000259" key="3">
    <source>
        <dbReference type="PROSITE" id="PS51831"/>
    </source>
</evidence>
<evidence type="ECO:0000313" key="5">
    <source>
        <dbReference type="Proteomes" id="UP000016960"/>
    </source>
</evidence>
<dbReference type="HAMAP" id="MF_01212">
    <property type="entry name" value="dGTPase_type2"/>
    <property type="match status" value="1"/>
</dbReference>
<protein>
    <recommendedName>
        <fullName evidence="2">Deoxyguanosinetriphosphate triphosphohydrolase-like protein</fullName>
    </recommendedName>
</protein>
<dbReference type="SMART" id="SM00471">
    <property type="entry name" value="HDc"/>
    <property type="match status" value="1"/>
</dbReference>
<comment type="similarity">
    <text evidence="2">Belongs to the dGTPase family. Type 2 subfamily.</text>
</comment>
<dbReference type="AlphaFoldDB" id="U5DHG4"/>
<dbReference type="InterPro" id="IPR006261">
    <property type="entry name" value="dGTPase"/>
</dbReference>
<dbReference type="Proteomes" id="UP000016960">
    <property type="component" value="Unassembled WGS sequence"/>
</dbReference>
<proteinExistence type="inferred from homology"/>
<dbReference type="GO" id="GO:0006203">
    <property type="term" value="P:dGTP catabolic process"/>
    <property type="evidence" value="ECO:0007669"/>
    <property type="project" value="TreeGrafter"/>
</dbReference>
<dbReference type="PANTHER" id="PTHR11373:SF32">
    <property type="entry name" value="DEOXYGUANOSINETRIPHOSPHATE TRIPHOSPHOHYDROLASE"/>
    <property type="match status" value="1"/>
</dbReference>
<evidence type="ECO:0000256" key="1">
    <source>
        <dbReference type="ARBA" id="ARBA00022801"/>
    </source>
</evidence>
<dbReference type="InterPro" id="IPR050135">
    <property type="entry name" value="dGTPase-like"/>
</dbReference>
<dbReference type="EMBL" id="ASSJ01000082">
    <property type="protein sequence ID" value="ERN40019.1"/>
    <property type="molecule type" value="Genomic_DNA"/>
</dbReference>
<dbReference type="InterPro" id="IPR023023">
    <property type="entry name" value="dNTPase_2"/>
</dbReference>
<dbReference type="eggNOG" id="COG0232">
    <property type="taxonomic scope" value="Bacteria"/>
</dbReference>
<name>U5DHG4_9CHRO</name>
<dbReference type="Pfam" id="PF01966">
    <property type="entry name" value="HD"/>
    <property type="match status" value="1"/>
</dbReference>
<evidence type="ECO:0000313" key="4">
    <source>
        <dbReference type="EMBL" id="ERN40019.1"/>
    </source>
</evidence>
<dbReference type="PANTHER" id="PTHR11373">
    <property type="entry name" value="DEOXYNUCLEOSIDE TRIPHOSPHATE TRIPHOSPHOHYDROLASE"/>
    <property type="match status" value="1"/>
</dbReference>
<dbReference type="InterPro" id="IPR006674">
    <property type="entry name" value="HD_domain"/>
</dbReference>
<dbReference type="PROSITE" id="PS51831">
    <property type="entry name" value="HD"/>
    <property type="match status" value="1"/>
</dbReference>
<accession>U5DHG4</accession>
<reference evidence="4 5" key="1">
    <citation type="submission" date="2013-05" db="EMBL/GenBank/DDBJ databases">
        <title>Draft genome sequence of Rubidibacter lacunae KORDI 51-2.</title>
        <authorList>
            <person name="Choi D.H."/>
            <person name="Noh J.H."/>
            <person name="Kwon K.-K."/>
            <person name="Lee J.-H."/>
            <person name="Ryu J.-Y."/>
        </authorList>
    </citation>
    <scope>NUCLEOTIDE SEQUENCE [LARGE SCALE GENOMIC DNA]</scope>
    <source>
        <strain evidence="4 5">KORDI 51-2</strain>
    </source>
</reference>
<keyword evidence="1 2" id="KW-0378">Hydrolase</keyword>